<dbReference type="AlphaFoldDB" id="A0A7K0KB58"/>
<evidence type="ECO:0000313" key="1">
    <source>
        <dbReference type="EMBL" id="MST83151.1"/>
    </source>
</evidence>
<protein>
    <submittedName>
        <fullName evidence="1">Uncharacterized protein</fullName>
    </submittedName>
</protein>
<organism evidence="1 2">
    <name type="scientific">Hallella mizrahii</name>
    <dbReference type="NCBI Taxonomy" id="2606637"/>
    <lineage>
        <taxon>Bacteria</taxon>
        <taxon>Pseudomonadati</taxon>
        <taxon>Bacteroidota</taxon>
        <taxon>Bacteroidia</taxon>
        <taxon>Bacteroidales</taxon>
        <taxon>Prevotellaceae</taxon>
        <taxon>Hallella</taxon>
    </lineage>
</organism>
<comment type="caution">
    <text evidence="1">The sequence shown here is derived from an EMBL/GenBank/DDBJ whole genome shotgun (WGS) entry which is preliminary data.</text>
</comment>
<name>A0A7K0KB58_9BACT</name>
<gene>
    <name evidence="1" type="ORF">FYJ73_00355</name>
</gene>
<sequence length="88" mass="10127">MNIRINKDIKSYIHDLTELVWAYIRHRAFYPANALLAVQRELACNVFDSPDNCRGCDFYAPEMLLTCNAKGATVPNLNVIKSIAKRYY</sequence>
<reference evidence="1 2" key="1">
    <citation type="submission" date="2019-08" db="EMBL/GenBank/DDBJ databases">
        <title>In-depth cultivation of the pig gut microbiome towards novel bacterial diversity and tailored functional studies.</title>
        <authorList>
            <person name="Wylensek D."/>
            <person name="Hitch T.C.A."/>
            <person name="Clavel T."/>
        </authorList>
    </citation>
    <scope>NUCLEOTIDE SEQUENCE [LARGE SCALE GENOMIC DNA]</scope>
    <source>
        <strain evidence="1 2">LKV-178-WT-2A</strain>
    </source>
</reference>
<dbReference type="Proteomes" id="UP000438914">
    <property type="component" value="Unassembled WGS sequence"/>
</dbReference>
<evidence type="ECO:0000313" key="2">
    <source>
        <dbReference type="Proteomes" id="UP000438914"/>
    </source>
</evidence>
<dbReference type="EMBL" id="VUNG01000001">
    <property type="protein sequence ID" value="MST83151.1"/>
    <property type="molecule type" value="Genomic_DNA"/>
</dbReference>
<keyword evidence="2" id="KW-1185">Reference proteome</keyword>
<accession>A0A7K0KB58</accession>
<dbReference type="RefSeq" id="WP_154532457.1">
    <property type="nucleotide sequence ID" value="NZ_VUNG01000001.1"/>
</dbReference>
<proteinExistence type="predicted"/>